<dbReference type="InterPro" id="IPR025352">
    <property type="entry name" value="DUF4256"/>
</dbReference>
<accession>A0AB38A7Q2</accession>
<evidence type="ECO:0008006" key="3">
    <source>
        <dbReference type="Google" id="ProtNLM"/>
    </source>
</evidence>
<protein>
    <recommendedName>
        <fullName evidence="3">DUF4256 domain-containing protein</fullName>
    </recommendedName>
</protein>
<comment type="caution">
    <text evidence="1">The sequence shown here is derived from an EMBL/GenBank/DDBJ whole genome shotgun (WGS) entry which is preliminary data.</text>
</comment>
<dbReference type="AlphaFoldDB" id="A0AB38A7Q2"/>
<evidence type="ECO:0000313" key="1">
    <source>
        <dbReference type="EMBL" id="SEB93567.1"/>
    </source>
</evidence>
<organism evidence="1 2">
    <name type="scientific">Atopobium minutum</name>
    <dbReference type="NCBI Taxonomy" id="1381"/>
    <lineage>
        <taxon>Bacteria</taxon>
        <taxon>Bacillati</taxon>
        <taxon>Actinomycetota</taxon>
        <taxon>Coriobacteriia</taxon>
        <taxon>Coriobacteriales</taxon>
        <taxon>Atopobiaceae</taxon>
        <taxon>Atopobium</taxon>
    </lineage>
</organism>
<dbReference type="Pfam" id="PF14066">
    <property type="entry name" value="DUF4256"/>
    <property type="match status" value="1"/>
</dbReference>
<name>A0AB38A7Q2_9ACTN</name>
<dbReference type="Proteomes" id="UP000183687">
    <property type="component" value="Unassembled WGS sequence"/>
</dbReference>
<sequence>MELSELLAVLQTRFERHTERHPTISWDLVSHAIAASKDAQTALYAMESTGGEPDVIEALATPEYAILFVDCYAKPTKDRTSLCYDHEVLINRKKNPPRSSVEDVIAAWGSSACLLTEAEYHLIQQVVELDTKVSCWVATPQDLRSHGGALFCEKRYGRVFTFHNGADSYYGSRGFRTMVCL</sequence>
<dbReference type="EMBL" id="FNSH01000001">
    <property type="protein sequence ID" value="SEB93567.1"/>
    <property type="molecule type" value="Genomic_DNA"/>
</dbReference>
<dbReference type="RefSeq" id="WP_002564024.1">
    <property type="nucleotide sequence ID" value="NZ_CALJSN010000010.1"/>
</dbReference>
<evidence type="ECO:0000313" key="2">
    <source>
        <dbReference type="Proteomes" id="UP000183687"/>
    </source>
</evidence>
<reference evidence="1 2" key="1">
    <citation type="submission" date="2016-10" db="EMBL/GenBank/DDBJ databases">
        <authorList>
            <person name="Varghese N."/>
            <person name="Submissions S."/>
        </authorList>
    </citation>
    <scope>NUCLEOTIDE SEQUENCE [LARGE SCALE GENOMIC DNA]</scope>
    <source>
        <strain evidence="1 2">DSM 20586</strain>
    </source>
</reference>
<proteinExistence type="predicted"/>
<gene>
    <name evidence="1" type="ORF">SAMN04489746_1310</name>
</gene>